<reference evidence="1" key="1">
    <citation type="submission" date="2023-06" db="EMBL/GenBank/DDBJ databases">
        <authorList>
            <person name="Kurt Z."/>
        </authorList>
    </citation>
    <scope>NUCLEOTIDE SEQUENCE</scope>
</reference>
<evidence type="ECO:0000313" key="3">
    <source>
        <dbReference type="EMBL" id="CAL6081735.1"/>
    </source>
</evidence>
<organism evidence="1">
    <name type="scientific">Hexamita inflata</name>
    <dbReference type="NCBI Taxonomy" id="28002"/>
    <lineage>
        <taxon>Eukaryota</taxon>
        <taxon>Metamonada</taxon>
        <taxon>Diplomonadida</taxon>
        <taxon>Hexamitidae</taxon>
        <taxon>Hexamitinae</taxon>
        <taxon>Hexamita</taxon>
    </lineage>
</organism>
<protein>
    <submittedName>
        <fullName evidence="1">Uncharacterized protein</fullName>
    </submittedName>
</protein>
<evidence type="ECO:0000313" key="1">
    <source>
        <dbReference type="EMBL" id="CAI9949794.1"/>
    </source>
</evidence>
<keyword evidence="4" id="KW-1185">Reference proteome</keyword>
<accession>A0AA86UC52</accession>
<dbReference type="Proteomes" id="UP001642409">
    <property type="component" value="Unassembled WGS sequence"/>
</dbReference>
<dbReference type="AlphaFoldDB" id="A0AA86UC52"/>
<dbReference type="EMBL" id="CAXDID020000177">
    <property type="protein sequence ID" value="CAL6049078.1"/>
    <property type="molecule type" value="Genomic_DNA"/>
</dbReference>
<sequence length="234" mass="26126">MGVSISEPGSELRQRILSEFVRCGPQVSGDIPTISIKQLLEASRQFKVDLAHLPLLYMIDSSKQGSISPVDIFNLISFQLQLEGRDPMRALKATATLMLNNNPQTFVSWFGQAVGRIDGIEILKNVLCVKKSSVLSIYEVLHVGITRVSAPEFVETLQIAGEQVGLQRWEGYVPVLVLQTFAQHVVNGIKELYKEIVEGVVVTEFKREFAWTDIKEEYEVAAKEAVEMQGEDSD</sequence>
<dbReference type="EMBL" id="CAXDID020000355">
    <property type="protein sequence ID" value="CAL6081735.1"/>
    <property type="molecule type" value="Genomic_DNA"/>
</dbReference>
<name>A0AA86UC52_9EUKA</name>
<comment type="caution">
    <text evidence="1">The sequence shown here is derived from an EMBL/GenBank/DDBJ whole genome shotgun (WGS) entry which is preliminary data.</text>
</comment>
<evidence type="ECO:0000313" key="2">
    <source>
        <dbReference type="EMBL" id="CAL6049078.1"/>
    </source>
</evidence>
<gene>
    <name evidence="1" type="ORF">HINF_LOCUS37439</name>
    <name evidence="2" type="ORF">HINF_LOCUS43000</name>
    <name evidence="3" type="ORF">HINF_LOCUS60527</name>
</gene>
<reference evidence="2 4" key="2">
    <citation type="submission" date="2024-07" db="EMBL/GenBank/DDBJ databases">
        <authorList>
            <person name="Akdeniz Z."/>
        </authorList>
    </citation>
    <scope>NUCLEOTIDE SEQUENCE [LARGE SCALE GENOMIC DNA]</scope>
</reference>
<proteinExistence type="predicted"/>
<dbReference type="EMBL" id="CATOUU010000804">
    <property type="protein sequence ID" value="CAI9949794.1"/>
    <property type="molecule type" value="Genomic_DNA"/>
</dbReference>
<evidence type="ECO:0000313" key="4">
    <source>
        <dbReference type="Proteomes" id="UP001642409"/>
    </source>
</evidence>